<evidence type="ECO:0000313" key="1">
    <source>
        <dbReference type="EMBL" id="CAC5425771.1"/>
    </source>
</evidence>
<proteinExistence type="predicted"/>
<dbReference type="PANTHER" id="PTHR33845:SF1">
    <property type="entry name" value="C2H2-TYPE DOMAIN-CONTAINING PROTEIN"/>
    <property type="match status" value="1"/>
</dbReference>
<evidence type="ECO:0000313" key="2">
    <source>
        <dbReference type="Proteomes" id="UP000507470"/>
    </source>
</evidence>
<dbReference type="PANTHER" id="PTHR33845">
    <property type="entry name" value="C2H2-TYPE DOMAIN-CONTAINING PROTEIN"/>
    <property type="match status" value="1"/>
</dbReference>
<accession>A0A6J8F2N0</accession>
<dbReference type="EMBL" id="CACVKT020010294">
    <property type="protein sequence ID" value="CAC5425771.1"/>
    <property type="molecule type" value="Genomic_DNA"/>
</dbReference>
<dbReference type="Proteomes" id="UP000507470">
    <property type="component" value="Unassembled WGS sequence"/>
</dbReference>
<dbReference type="AlphaFoldDB" id="A0A6J8F2N0"/>
<organism evidence="1 2">
    <name type="scientific">Mytilus coruscus</name>
    <name type="common">Sea mussel</name>
    <dbReference type="NCBI Taxonomy" id="42192"/>
    <lineage>
        <taxon>Eukaryota</taxon>
        <taxon>Metazoa</taxon>
        <taxon>Spiralia</taxon>
        <taxon>Lophotrochozoa</taxon>
        <taxon>Mollusca</taxon>
        <taxon>Bivalvia</taxon>
        <taxon>Autobranchia</taxon>
        <taxon>Pteriomorphia</taxon>
        <taxon>Mytilida</taxon>
        <taxon>Mytiloidea</taxon>
        <taxon>Mytilidae</taxon>
        <taxon>Mytilinae</taxon>
        <taxon>Mytilus</taxon>
    </lineage>
</organism>
<protein>
    <submittedName>
        <fullName evidence="1">Uncharacterized protein</fullName>
    </submittedName>
</protein>
<keyword evidence="2" id="KW-1185">Reference proteome</keyword>
<sequence length="243" mass="27009">MLHSYFGDGTEGWFSVANILVNLLYQLKDANPDIDEIFLKSDNAVCYHCTNLLSFIQQNNVLFPILIKEYNFSEAQSGKDLFDSKTGTSRLHIYKYANEGHNFVSSADMKTALDSHGGIRGTQVSIISVNQDDDPHAKVKIPGISMLNNFTFGDEAIIARKAYELGEGLMSDSFPYIGPGSRATSCIVSFGHLESEKDFIINNSVTSSTAKLHSKALEFFNSFKKDFGLSKLWAALLYEIIAY</sequence>
<name>A0A6J8F2N0_MYTCO</name>
<gene>
    <name evidence="1" type="ORF">MCOR_57561</name>
</gene>
<dbReference type="OrthoDB" id="5987536at2759"/>
<reference evidence="1 2" key="1">
    <citation type="submission" date="2020-06" db="EMBL/GenBank/DDBJ databases">
        <authorList>
            <person name="Li R."/>
            <person name="Bekaert M."/>
        </authorList>
    </citation>
    <scope>NUCLEOTIDE SEQUENCE [LARGE SCALE GENOMIC DNA]</scope>
    <source>
        <strain evidence="2">wild</strain>
    </source>
</reference>